<evidence type="ECO:0008006" key="2">
    <source>
        <dbReference type="Google" id="ProtNLM"/>
    </source>
</evidence>
<dbReference type="OMA" id="SKCANIK"/>
<dbReference type="GeneTree" id="ENSGT00940000154393"/>
<evidence type="ECO:0000313" key="1">
    <source>
        <dbReference type="Ensembl" id="ENSPMAP00000007067.1"/>
    </source>
</evidence>
<name>S4RPD1_PETMA</name>
<dbReference type="HOGENOM" id="CLU_898807_0_0_1"/>
<reference evidence="1" key="2">
    <citation type="submission" date="2025-09" db="UniProtKB">
        <authorList>
            <consortium name="Ensembl"/>
        </authorList>
    </citation>
    <scope>IDENTIFICATION</scope>
</reference>
<dbReference type="Ensembl" id="ENSPMAT00000007098.1">
    <property type="protein sequence ID" value="ENSPMAP00000007067.1"/>
    <property type="gene ID" value="ENSPMAG00000006418.1"/>
</dbReference>
<accession>S4RPD1</accession>
<dbReference type="STRING" id="7757.ENSPMAP00000007067"/>
<protein>
    <recommendedName>
        <fullName evidence="2">MACPF domain-containing protein</fullName>
    </recommendedName>
</protein>
<reference evidence="1" key="1">
    <citation type="submission" date="2025-08" db="UniProtKB">
        <authorList>
            <consortium name="Ensembl"/>
        </authorList>
    </citation>
    <scope>IDENTIFICATION</scope>
</reference>
<dbReference type="AlphaFoldDB" id="S4RPD1"/>
<sequence length="310" mass="35321">TKQHEFISFNDESMFRKTMEVMGFSSTVSEKGCVSSLSRKPALMQVKSMNLKEMQNTQTDHSYLSRTQFTYLPLASGNLHMAQLRLSEAALKELQMIENTLENTKEDFKSNVFSSMSCKFFHNFGSHANEGPLQFGGIFWRKASAKGFSLHQQDEIKLLLSELFEPNIGADCGSSTTTDTGYNITNNRTDPVLTEMIQMTVTTTGGNPDVHNLPQWESAIVVNNRTWTLIDRGIRFIPIWYIVLSNHKCDFKDVLKLASDFQKAYTILTKKEVRNYPEDELADINVKAQSIMEDAKQWKESDNDAHLEML</sequence>
<organism evidence="1">
    <name type="scientific">Petromyzon marinus</name>
    <name type="common">Sea lamprey</name>
    <dbReference type="NCBI Taxonomy" id="7757"/>
    <lineage>
        <taxon>Eukaryota</taxon>
        <taxon>Metazoa</taxon>
        <taxon>Chordata</taxon>
        <taxon>Craniata</taxon>
        <taxon>Vertebrata</taxon>
        <taxon>Cyclostomata</taxon>
        <taxon>Hyperoartia</taxon>
        <taxon>Petromyzontiformes</taxon>
        <taxon>Petromyzontidae</taxon>
        <taxon>Petromyzon</taxon>
    </lineage>
</organism>
<proteinExistence type="predicted"/>